<dbReference type="EnsemblMetazoa" id="SSS_1592s_mrna">
    <property type="protein sequence ID" value="KAF7490176.1"/>
    <property type="gene ID" value="SSS_1592"/>
</dbReference>
<dbReference type="GO" id="GO:0005737">
    <property type="term" value="C:cytoplasm"/>
    <property type="evidence" value="ECO:0007669"/>
    <property type="project" value="TreeGrafter"/>
</dbReference>
<dbReference type="SUPFAM" id="SSF56112">
    <property type="entry name" value="Protein kinase-like (PK-like)"/>
    <property type="match status" value="2"/>
</dbReference>
<reference evidence="3" key="2">
    <citation type="submission" date="2020-01" db="EMBL/GenBank/DDBJ databases">
        <authorList>
            <person name="Korhonen P.K.K."/>
            <person name="Guangxu M.G."/>
            <person name="Wang T.W."/>
            <person name="Stroehlein A.J.S."/>
            <person name="Young N.D."/>
            <person name="Ang C.-S.A."/>
            <person name="Fernando D.W.F."/>
            <person name="Lu H.L."/>
            <person name="Taylor S.T."/>
            <person name="Ehtesham M.E.M."/>
            <person name="Najaraj S.H.N."/>
            <person name="Harsha G.H.G."/>
            <person name="Madugundu A.M."/>
            <person name="Renuse S.R."/>
            <person name="Holt D.H."/>
            <person name="Pandey A.P."/>
            <person name="Papenfuss A.P."/>
            <person name="Gasser R.B.G."/>
            <person name="Fischer K.F."/>
        </authorList>
    </citation>
    <scope>NUCLEOTIDE SEQUENCE</scope>
    <source>
        <strain evidence="3">SSS_KF_BRIS2020</strain>
    </source>
</reference>
<name>A0A834R7J8_SARSC</name>
<evidence type="ECO:0000259" key="2">
    <source>
        <dbReference type="PROSITE" id="PS50011"/>
    </source>
</evidence>
<evidence type="ECO:0000256" key="1">
    <source>
        <dbReference type="SAM" id="Coils"/>
    </source>
</evidence>
<evidence type="ECO:0000313" key="3">
    <source>
        <dbReference type="EMBL" id="KAF7490176.1"/>
    </source>
</evidence>
<dbReference type="GO" id="GO:0005634">
    <property type="term" value="C:nucleus"/>
    <property type="evidence" value="ECO:0007669"/>
    <property type="project" value="TreeGrafter"/>
</dbReference>
<keyword evidence="1" id="KW-0175">Coiled coil</keyword>
<dbReference type="SMART" id="SM00220">
    <property type="entry name" value="S_TKc"/>
    <property type="match status" value="1"/>
</dbReference>
<dbReference type="PROSITE" id="PS50011">
    <property type="entry name" value="PROTEIN_KINASE_DOM"/>
    <property type="match status" value="2"/>
</dbReference>
<accession>A0A834R7J8</accession>
<dbReference type="PANTHER" id="PTHR44167">
    <property type="entry name" value="OVARIAN-SPECIFIC SERINE/THREONINE-PROTEIN KINASE LOK-RELATED"/>
    <property type="match status" value="1"/>
</dbReference>
<proteinExistence type="predicted"/>
<dbReference type="OrthoDB" id="6507546at2759"/>
<dbReference type="GO" id="GO:0005524">
    <property type="term" value="F:ATP binding"/>
    <property type="evidence" value="ECO:0007669"/>
    <property type="project" value="InterPro"/>
</dbReference>
<sequence length="751" mass="88690">MNDSNSTIKSIITIKSSKIAKSSLLTNSIRARVEETRDTKSSRNIDANDCSGGETLEEERIEKLKSRQKRLEIESQKLRQFVSNHQKLKNKFRLLSKEKDLERYDFQLKNREEFTSIGHYNTFYSVLHRACSLVRKNKTSNTNNNNRLKYVFRIDSKLFQFFDEFQIKNNLKHIVWNEIFVPKQTLKQWIHCLADTLEWLNVSGVAHRYVRLENLLIANNVKERIILSNFDMACIYCDLPNEPILQQRGLPIDLEASHLDHLPPESALENYDASQTDVWSVGTIICLLLVRSNPFQWNDSMSHIDRWLKSWERMAIDEEFRSLLDDIFQTEQKRMTIFDLTNDQRLLEPSKSDDLLRTKPINRYRRIHLNKSGHVDTKEFGEKEKPDTGDTNDSKQIILSHLEFSDKSKEIFSTKCYDKIADEKSLLKYRKIQIDRNKSFGKELSNFLNESFLRWRKDRTISTERVANNESIESGLAKIFLLPMITTRHRNILLNEGGKILKFLSKNYQSELISKSIHKVFEIFLCEKQLIFLFEPLHDCRTLLDLFRTVSNVDTDHNENDGIGNDLLQAETRPNQNHITLWSIQLIEVLIFLHNNAISHRYIRPEFVYIENYQPNLPRISNDLNDLKDFKQNHLKLGHFDMACFVWNPNERVTTLRHYGLQDELLENWNHLPPECFQEKYDSLLIDVWSFGTLLLYCLWQNNPFLVPHNEEQAKNNWIEYRSKHIQNQSNSKQLLSILDLILSNRSTEFV</sequence>
<dbReference type="AlphaFoldDB" id="A0A834R7J8"/>
<protein>
    <recommendedName>
        <fullName evidence="2">Protein kinase domain-containing protein</fullName>
    </recommendedName>
</protein>
<dbReference type="GO" id="GO:0004674">
    <property type="term" value="F:protein serine/threonine kinase activity"/>
    <property type="evidence" value="ECO:0007669"/>
    <property type="project" value="TreeGrafter"/>
</dbReference>
<dbReference type="Pfam" id="PF00069">
    <property type="entry name" value="Pkinase"/>
    <property type="match status" value="2"/>
</dbReference>
<dbReference type="PANTHER" id="PTHR44167:SF18">
    <property type="entry name" value="PROTEIN KINASE DOMAIN-CONTAINING PROTEIN"/>
    <property type="match status" value="1"/>
</dbReference>
<dbReference type="Gene3D" id="1.10.510.10">
    <property type="entry name" value="Transferase(Phosphotransferase) domain 1"/>
    <property type="match status" value="2"/>
</dbReference>
<reference evidence="4" key="3">
    <citation type="submission" date="2022-06" db="UniProtKB">
        <authorList>
            <consortium name="EnsemblMetazoa"/>
        </authorList>
    </citation>
    <scope>IDENTIFICATION</scope>
</reference>
<feature type="coiled-coil region" evidence="1">
    <location>
        <begin position="54"/>
        <end position="81"/>
    </location>
</feature>
<dbReference type="GO" id="GO:0044773">
    <property type="term" value="P:mitotic DNA damage checkpoint signaling"/>
    <property type="evidence" value="ECO:0007669"/>
    <property type="project" value="TreeGrafter"/>
</dbReference>
<organism evidence="3">
    <name type="scientific">Sarcoptes scabiei</name>
    <name type="common">Itch mite</name>
    <name type="synonym">Acarus scabiei</name>
    <dbReference type="NCBI Taxonomy" id="52283"/>
    <lineage>
        <taxon>Eukaryota</taxon>
        <taxon>Metazoa</taxon>
        <taxon>Ecdysozoa</taxon>
        <taxon>Arthropoda</taxon>
        <taxon>Chelicerata</taxon>
        <taxon>Arachnida</taxon>
        <taxon>Acari</taxon>
        <taxon>Acariformes</taxon>
        <taxon>Sarcoptiformes</taxon>
        <taxon>Astigmata</taxon>
        <taxon>Psoroptidia</taxon>
        <taxon>Sarcoptoidea</taxon>
        <taxon>Sarcoptidae</taxon>
        <taxon>Sarcoptinae</taxon>
        <taxon>Sarcoptes</taxon>
    </lineage>
</organism>
<dbReference type="Proteomes" id="UP000070412">
    <property type="component" value="Unassembled WGS sequence"/>
</dbReference>
<gene>
    <name evidence="3" type="ORF">SSS_1592</name>
</gene>
<dbReference type="InterPro" id="IPR000719">
    <property type="entry name" value="Prot_kinase_dom"/>
</dbReference>
<feature type="domain" description="Protein kinase" evidence="2">
    <location>
        <begin position="1"/>
        <end position="347"/>
    </location>
</feature>
<evidence type="ECO:0000313" key="5">
    <source>
        <dbReference type="Proteomes" id="UP000070412"/>
    </source>
</evidence>
<dbReference type="InterPro" id="IPR011009">
    <property type="entry name" value="Kinase-like_dom_sf"/>
</dbReference>
<feature type="domain" description="Protein kinase" evidence="2">
    <location>
        <begin position="429"/>
        <end position="751"/>
    </location>
</feature>
<reference evidence="5" key="1">
    <citation type="journal article" date="2020" name="PLoS Negl. Trop. Dis.">
        <title>High-quality nuclear genome for Sarcoptes scabiei-A critical resource for a neglected parasite.</title>
        <authorList>
            <person name="Korhonen P.K."/>
            <person name="Gasser R.B."/>
            <person name="Ma G."/>
            <person name="Wang T."/>
            <person name="Stroehlein A.J."/>
            <person name="Young N.D."/>
            <person name="Ang C.S."/>
            <person name="Fernando D.D."/>
            <person name="Lu H.C."/>
            <person name="Taylor S."/>
            <person name="Reynolds S.L."/>
            <person name="Mofiz E."/>
            <person name="Najaraj S.H."/>
            <person name="Gowda H."/>
            <person name="Madugundu A."/>
            <person name="Renuse S."/>
            <person name="Holt D."/>
            <person name="Pandey A."/>
            <person name="Papenfuss A.T."/>
            <person name="Fischer K."/>
        </authorList>
    </citation>
    <scope>NUCLEOTIDE SEQUENCE [LARGE SCALE GENOMIC DNA]</scope>
</reference>
<dbReference type="EMBL" id="WVUK01000062">
    <property type="protein sequence ID" value="KAF7490176.1"/>
    <property type="molecule type" value="Genomic_DNA"/>
</dbReference>
<evidence type="ECO:0000313" key="4">
    <source>
        <dbReference type="EnsemblMetazoa" id="KAF7490176.1"/>
    </source>
</evidence>
<keyword evidence="5" id="KW-1185">Reference proteome</keyword>